<evidence type="ECO:0000313" key="2">
    <source>
        <dbReference type="EMBL" id="GBG35077.1"/>
    </source>
</evidence>
<organism evidence="2 3">
    <name type="scientific">Hondaea fermentalgiana</name>
    <dbReference type="NCBI Taxonomy" id="2315210"/>
    <lineage>
        <taxon>Eukaryota</taxon>
        <taxon>Sar</taxon>
        <taxon>Stramenopiles</taxon>
        <taxon>Bigyra</taxon>
        <taxon>Labyrinthulomycetes</taxon>
        <taxon>Thraustochytrida</taxon>
        <taxon>Thraustochytriidae</taxon>
        <taxon>Hondaea</taxon>
    </lineage>
</organism>
<dbReference type="OrthoDB" id="630188at2759"/>
<feature type="domain" description="Calcineurin-like phosphoesterase" evidence="1">
    <location>
        <begin position="9"/>
        <end position="85"/>
    </location>
</feature>
<protein>
    <submittedName>
        <fullName evidence="2">Metallophosphoesterase MPPED2</fullName>
    </submittedName>
</protein>
<accession>A0A2R5GW72</accession>
<dbReference type="InterPro" id="IPR051693">
    <property type="entry name" value="UPF0046_metallophosphoest"/>
</dbReference>
<evidence type="ECO:0000259" key="1">
    <source>
        <dbReference type="Pfam" id="PF00149"/>
    </source>
</evidence>
<dbReference type="InterPro" id="IPR029052">
    <property type="entry name" value="Metallo-depent_PP-like"/>
</dbReference>
<evidence type="ECO:0000313" key="3">
    <source>
        <dbReference type="Proteomes" id="UP000241890"/>
    </source>
</evidence>
<dbReference type="GO" id="GO:0016787">
    <property type="term" value="F:hydrolase activity"/>
    <property type="evidence" value="ECO:0007669"/>
    <property type="project" value="InterPro"/>
</dbReference>
<dbReference type="SUPFAM" id="SSF56300">
    <property type="entry name" value="Metallo-dependent phosphatases"/>
    <property type="match status" value="1"/>
</dbReference>
<dbReference type="Proteomes" id="UP000241890">
    <property type="component" value="Unassembled WGS sequence"/>
</dbReference>
<reference evidence="2 3" key="1">
    <citation type="submission" date="2017-12" db="EMBL/GenBank/DDBJ databases">
        <title>Sequencing, de novo assembly and annotation of complete genome of a new Thraustochytrid species, strain FCC1311.</title>
        <authorList>
            <person name="Sedici K."/>
            <person name="Godart F."/>
            <person name="Aiese Cigliano R."/>
            <person name="Sanseverino W."/>
            <person name="Barakat M."/>
            <person name="Ortet P."/>
            <person name="Marechal E."/>
            <person name="Cagnac O."/>
            <person name="Amato A."/>
        </authorList>
    </citation>
    <scope>NUCLEOTIDE SEQUENCE [LARGE SCALE GENOMIC DNA]</scope>
</reference>
<sequence>MQTRNPITMRLVILSDSHCQHEELRSLPDGDVLVHAGDFCSAGGVEEARQFVDWMTSQPHRHKVLVAGNHRTTFDPSHAQAREYERSRGESFVTKEELLNRGIHYLFDAAVEFDGVNVYGSPFVRSGYPSL</sequence>
<keyword evidence="3" id="KW-1185">Reference proteome</keyword>
<gene>
    <name evidence="2" type="ORF">FCC1311_113002</name>
</gene>
<dbReference type="PANTHER" id="PTHR12905">
    <property type="entry name" value="METALLOPHOSPHOESTERASE"/>
    <property type="match status" value="1"/>
</dbReference>
<dbReference type="PANTHER" id="PTHR12905:SF0">
    <property type="entry name" value="CALCINEURIN-LIKE PHOSPHOESTERASE DOMAIN-CONTAINING PROTEIN"/>
    <property type="match status" value="1"/>
</dbReference>
<dbReference type="AlphaFoldDB" id="A0A2R5GW72"/>
<name>A0A2R5GW72_9STRA</name>
<dbReference type="Pfam" id="PF00149">
    <property type="entry name" value="Metallophos"/>
    <property type="match status" value="1"/>
</dbReference>
<dbReference type="InParanoid" id="A0A2R5GW72"/>
<dbReference type="EMBL" id="BEYU01000280">
    <property type="protein sequence ID" value="GBG35077.1"/>
    <property type="molecule type" value="Genomic_DNA"/>
</dbReference>
<comment type="caution">
    <text evidence="2">The sequence shown here is derived from an EMBL/GenBank/DDBJ whole genome shotgun (WGS) entry which is preliminary data.</text>
</comment>
<dbReference type="InterPro" id="IPR004843">
    <property type="entry name" value="Calcineurin-like_PHP"/>
</dbReference>
<proteinExistence type="predicted"/>
<dbReference type="Gene3D" id="3.60.21.10">
    <property type="match status" value="1"/>
</dbReference>